<dbReference type="OrthoDB" id="2424836at2759"/>
<gene>
    <name evidence="1" type="ORF">F8M41_009063</name>
</gene>
<sequence>MYGLGDNINDFGIYLWAILTYLIGLQNNFLKETISIPFGSCFSLKFLETNVQNMHSTSITQNARTSYYLKTIEIQHAQPSNFINYDCNNEILQYSQRNLEISYGEDIVYDLYQIEMKLAYQLVFNNLLISDNFSSFPYYGEMFTQVFTIFTNFKDLIVQEPLTTANIDLLDESYSSNNGIRIVPALEMLICSIDCKIDGETSIENYISQQMDMSILTENTEFCGVLRANLRLKHLISLYERVESVKAYNFDKLNVKYKKALSPYMEKKILNVTSFTNTRSLDRIYSCDLLIALKRFLDRYLMVDSLEYISTENKLTNYITNEKFSCWPLSSTLKIAKSLFPSKIQVGQTYSVYKLISSRQASSQSSV</sequence>
<dbReference type="EMBL" id="WTPW01000198">
    <property type="protein sequence ID" value="KAF0536664.1"/>
    <property type="molecule type" value="Genomic_DNA"/>
</dbReference>
<name>A0A8H4EQQ7_GIGMA</name>
<evidence type="ECO:0000313" key="2">
    <source>
        <dbReference type="Proteomes" id="UP000439903"/>
    </source>
</evidence>
<keyword evidence="2" id="KW-1185">Reference proteome</keyword>
<accession>A0A8H4EQQ7</accession>
<organism evidence="1 2">
    <name type="scientific">Gigaspora margarita</name>
    <dbReference type="NCBI Taxonomy" id="4874"/>
    <lineage>
        <taxon>Eukaryota</taxon>
        <taxon>Fungi</taxon>
        <taxon>Fungi incertae sedis</taxon>
        <taxon>Mucoromycota</taxon>
        <taxon>Glomeromycotina</taxon>
        <taxon>Glomeromycetes</taxon>
        <taxon>Diversisporales</taxon>
        <taxon>Gigasporaceae</taxon>
        <taxon>Gigaspora</taxon>
    </lineage>
</organism>
<protein>
    <submittedName>
        <fullName evidence="1">E3 ubiquitin-protein ligase</fullName>
    </submittedName>
</protein>
<comment type="caution">
    <text evidence="1">The sequence shown here is derived from an EMBL/GenBank/DDBJ whole genome shotgun (WGS) entry which is preliminary data.</text>
</comment>
<proteinExistence type="predicted"/>
<reference evidence="1 2" key="1">
    <citation type="journal article" date="2019" name="Environ. Microbiol.">
        <title>At the nexus of three kingdoms: the genome of the mycorrhizal fungus Gigaspora margarita provides insights into plant, endobacterial and fungal interactions.</title>
        <authorList>
            <person name="Venice F."/>
            <person name="Ghignone S."/>
            <person name="Salvioli di Fossalunga A."/>
            <person name="Amselem J."/>
            <person name="Novero M."/>
            <person name="Xianan X."/>
            <person name="Sedzielewska Toro K."/>
            <person name="Morin E."/>
            <person name="Lipzen A."/>
            <person name="Grigoriev I.V."/>
            <person name="Henrissat B."/>
            <person name="Martin F.M."/>
            <person name="Bonfante P."/>
        </authorList>
    </citation>
    <scope>NUCLEOTIDE SEQUENCE [LARGE SCALE GENOMIC DNA]</scope>
    <source>
        <strain evidence="1 2">BEG34</strain>
    </source>
</reference>
<dbReference type="AlphaFoldDB" id="A0A8H4EQQ7"/>
<dbReference type="Proteomes" id="UP000439903">
    <property type="component" value="Unassembled WGS sequence"/>
</dbReference>
<evidence type="ECO:0000313" key="1">
    <source>
        <dbReference type="EMBL" id="KAF0536664.1"/>
    </source>
</evidence>